<dbReference type="InterPro" id="IPR018490">
    <property type="entry name" value="cNMP-bd_dom_sf"/>
</dbReference>
<evidence type="ECO:0000313" key="6">
    <source>
        <dbReference type="Proteomes" id="UP000248614"/>
    </source>
</evidence>
<dbReference type="Pfam" id="PF00027">
    <property type="entry name" value="cNMP_binding"/>
    <property type="match status" value="1"/>
</dbReference>
<evidence type="ECO:0000256" key="3">
    <source>
        <dbReference type="ARBA" id="ARBA00023163"/>
    </source>
</evidence>
<feature type="domain" description="HTH crp-type" evidence="4">
    <location>
        <begin position="150"/>
        <end position="224"/>
    </location>
</feature>
<dbReference type="Proteomes" id="UP000248614">
    <property type="component" value="Unassembled WGS sequence"/>
</dbReference>
<evidence type="ECO:0000313" key="5">
    <source>
        <dbReference type="EMBL" id="PZO77688.1"/>
    </source>
</evidence>
<evidence type="ECO:0000256" key="1">
    <source>
        <dbReference type="ARBA" id="ARBA00023015"/>
    </source>
</evidence>
<reference evidence="5 6" key="1">
    <citation type="submission" date="2017-08" db="EMBL/GenBank/DDBJ databases">
        <title>Infants hospitalized years apart are colonized by the same room-sourced microbial strains.</title>
        <authorList>
            <person name="Brooks B."/>
            <person name="Olm M.R."/>
            <person name="Firek B.A."/>
            <person name="Baker R."/>
            <person name="Thomas B.C."/>
            <person name="Morowitz M.J."/>
            <person name="Banfield J.F."/>
        </authorList>
    </citation>
    <scope>NUCLEOTIDE SEQUENCE [LARGE SCALE GENOMIC DNA]</scope>
    <source>
        <strain evidence="5">S2_018_000_R3_110</strain>
    </source>
</reference>
<gene>
    <name evidence="5" type="ORF">DI632_08300</name>
</gene>
<dbReference type="Gene3D" id="1.10.10.10">
    <property type="entry name" value="Winged helix-like DNA-binding domain superfamily/Winged helix DNA-binding domain"/>
    <property type="match status" value="1"/>
</dbReference>
<dbReference type="InterPro" id="IPR000595">
    <property type="entry name" value="cNMP-bd_dom"/>
</dbReference>
<name>A0A2W5B9S6_9SPHN</name>
<keyword evidence="2" id="KW-0238">DNA-binding</keyword>
<dbReference type="CDD" id="cd00038">
    <property type="entry name" value="CAP_ED"/>
    <property type="match status" value="1"/>
</dbReference>
<dbReference type="SUPFAM" id="SSF46785">
    <property type="entry name" value="Winged helix' DNA-binding domain"/>
    <property type="match status" value="1"/>
</dbReference>
<dbReference type="SMART" id="SM00419">
    <property type="entry name" value="HTH_CRP"/>
    <property type="match status" value="1"/>
</dbReference>
<proteinExistence type="predicted"/>
<dbReference type="GO" id="GO:0003677">
    <property type="term" value="F:DNA binding"/>
    <property type="evidence" value="ECO:0007669"/>
    <property type="project" value="UniProtKB-KW"/>
</dbReference>
<dbReference type="AlphaFoldDB" id="A0A2W5B9S6"/>
<comment type="caution">
    <text evidence="5">The sequence shown here is derived from an EMBL/GenBank/DDBJ whole genome shotgun (WGS) entry which is preliminary data.</text>
</comment>
<sequence>MTGGHDLRYRSRLLAYSELTETDRTAIDALLDQRQRIVAPRRDVVAEGEVPRFVHFVLDGWGCRYRQLPDGRRQMLSLLLPGDLFDPHLQVVGRTDHAIGTITTMTVAEVVPEQLSALSHGSHGIAQALWWNDHVAMGTHREWIASLGLRTARERIALLFCEVYFRLRLVGRCTARTCEFPLTQADLAEATGLTPVHVNRMVQDLRRDGLIAWSGRTLTILDLDRLCEMAIFTPAYLHLDRAVAAG</sequence>
<dbReference type="SUPFAM" id="SSF51206">
    <property type="entry name" value="cAMP-binding domain-like"/>
    <property type="match status" value="1"/>
</dbReference>
<dbReference type="InterPro" id="IPR014710">
    <property type="entry name" value="RmlC-like_jellyroll"/>
</dbReference>
<organism evidence="5 6">
    <name type="scientific">Sphingomonas hengshuiensis</name>
    <dbReference type="NCBI Taxonomy" id="1609977"/>
    <lineage>
        <taxon>Bacteria</taxon>
        <taxon>Pseudomonadati</taxon>
        <taxon>Pseudomonadota</taxon>
        <taxon>Alphaproteobacteria</taxon>
        <taxon>Sphingomonadales</taxon>
        <taxon>Sphingomonadaceae</taxon>
        <taxon>Sphingomonas</taxon>
    </lineage>
</organism>
<dbReference type="InterPro" id="IPR012318">
    <property type="entry name" value="HTH_CRP"/>
</dbReference>
<dbReference type="GO" id="GO:0006355">
    <property type="term" value="P:regulation of DNA-templated transcription"/>
    <property type="evidence" value="ECO:0007669"/>
    <property type="project" value="InterPro"/>
</dbReference>
<protein>
    <submittedName>
        <fullName evidence="5">Cyclic nucleotide-binding protein</fullName>
    </submittedName>
</protein>
<dbReference type="Pfam" id="PF13545">
    <property type="entry name" value="HTH_Crp_2"/>
    <property type="match status" value="1"/>
</dbReference>
<dbReference type="Gene3D" id="2.60.120.10">
    <property type="entry name" value="Jelly Rolls"/>
    <property type="match status" value="1"/>
</dbReference>
<evidence type="ECO:0000256" key="2">
    <source>
        <dbReference type="ARBA" id="ARBA00023125"/>
    </source>
</evidence>
<dbReference type="PROSITE" id="PS51063">
    <property type="entry name" value="HTH_CRP_2"/>
    <property type="match status" value="1"/>
</dbReference>
<dbReference type="EMBL" id="QFNF01000017">
    <property type="protein sequence ID" value="PZO77688.1"/>
    <property type="molecule type" value="Genomic_DNA"/>
</dbReference>
<accession>A0A2W5B9S6</accession>
<dbReference type="InterPro" id="IPR036390">
    <property type="entry name" value="WH_DNA-bd_sf"/>
</dbReference>
<dbReference type="InterPro" id="IPR036388">
    <property type="entry name" value="WH-like_DNA-bd_sf"/>
</dbReference>
<keyword evidence="3" id="KW-0804">Transcription</keyword>
<evidence type="ECO:0000259" key="4">
    <source>
        <dbReference type="PROSITE" id="PS51063"/>
    </source>
</evidence>
<keyword evidence="1" id="KW-0805">Transcription regulation</keyword>